<name>C9KIM8_9FIRM</name>
<evidence type="ECO:0000313" key="1">
    <source>
        <dbReference type="EMBL" id="EEX70141.1"/>
    </source>
</evidence>
<comment type="caution">
    <text evidence="1">The sequence shown here is derived from an EMBL/GenBank/DDBJ whole genome shotgun (WGS) entry which is preliminary data.</text>
</comment>
<reference evidence="1" key="1">
    <citation type="submission" date="2009-09" db="EMBL/GenBank/DDBJ databases">
        <authorList>
            <person name="Weinstock G."/>
            <person name="Sodergren E."/>
            <person name="Clifton S."/>
            <person name="Fulton L."/>
            <person name="Fulton B."/>
            <person name="Courtney L."/>
            <person name="Fronick C."/>
            <person name="Harrison M."/>
            <person name="Strong C."/>
            <person name="Farmer C."/>
            <person name="Delahaunty K."/>
            <person name="Markovic C."/>
            <person name="Hall O."/>
            <person name="Minx P."/>
            <person name="Tomlinson C."/>
            <person name="Mitreva M."/>
            <person name="Nelson J."/>
            <person name="Hou S."/>
            <person name="Wollam A."/>
            <person name="Pepin K.H."/>
            <person name="Johnson M."/>
            <person name="Bhonagiri V."/>
            <person name="Nash W.E."/>
            <person name="Warren W."/>
            <person name="Chinwalla A."/>
            <person name="Mardis E.R."/>
            <person name="Wilson R.K."/>
        </authorList>
    </citation>
    <scope>NUCLEOTIDE SEQUENCE [LARGE SCALE GENOMIC DNA]</scope>
    <source>
        <strain evidence="1">DSM 20544</strain>
    </source>
</reference>
<sequence>MCCGFWLLSLYKTERAYAIFISQAAAKDKSAVWQLRSLSLLLFPQHN</sequence>
<dbReference type="EMBL" id="ABWK02000001">
    <property type="protein sequence ID" value="EEX70141.1"/>
    <property type="molecule type" value="Genomic_DNA"/>
</dbReference>
<dbReference type="Proteomes" id="UP000003671">
    <property type="component" value="Unassembled WGS sequence"/>
</dbReference>
<evidence type="ECO:0000313" key="2">
    <source>
        <dbReference type="Proteomes" id="UP000003671"/>
    </source>
</evidence>
<gene>
    <name evidence="1" type="ORF">MITSMUL_03279</name>
</gene>
<proteinExistence type="predicted"/>
<dbReference type="AlphaFoldDB" id="C9KIM8"/>
<accession>C9KIM8</accession>
<dbReference type="HOGENOM" id="CLU_3170295_0_0_9"/>
<protein>
    <submittedName>
        <fullName evidence="1">Uncharacterized protein</fullName>
    </submittedName>
</protein>
<organism evidence="1 2">
    <name type="scientific">Mitsuokella multacida DSM 20544</name>
    <dbReference type="NCBI Taxonomy" id="500635"/>
    <lineage>
        <taxon>Bacteria</taxon>
        <taxon>Bacillati</taxon>
        <taxon>Bacillota</taxon>
        <taxon>Negativicutes</taxon>
        <taxon>Selenomonadales</taxon>
        <taxon>Selenomonadaceae</taxon>
        <taxon>Mitsuokella</taxon>
    </lineage>
</organism>
<keyword evidence="2" id="KW-1185">Reference proteome</keyword>